<protein>
    <recommendedName>
        <fullName evidence="3">STAS/SEC14 domain-containing protein</fullName>
    </recommendedName>
</protein>
<dbReference type="Proteomes" id="UP000219215">
    <property type="component" value="Chromosome DPRO"/>
</dbReference>
<dbReference type="KEGG" id="pprf:DPRO_2472"/>
<dbReference type="AlphaFoldDB" id="A0A2C8FBV4"/>
<keyword evidence="2" id="KW-1185">Reference proteome</keyword>
<proteinExistence type="predicted"/>
<dbReference type="EMBL" id="LT907975">
    <property type="protein sequence ID" value="SOB59380.1"/>
    <property type="molecule type" value="Genomic_DNA"/>
</dbReference>
<dbReference type="OrthoDB" id="5465025at2"/>
<accession>A0A2C8FBV4</accession>
<name>A0A2C8FBV4_9BACT</name>
<evidence type="ECO:0008006" key="3">
    <source>
        <dbReference type="Google" id="ProtNLM"/>
    </source>
</evidence>
<evidence type="ECO:0000313" key="1">
    <source>
        <dbReference type="EMBL" id="SOB59380.1"/>
    </source>
</evidence>
<evidence type="ECO:0000313" key="2">
    <source>
        <dbReference type="Proteomes" id="UP000219215"/>
    </source>
</evidence>
<dbReference type="RefSeq" id="WP_157917463.1">
    <property type="nucleotide sequence ID" value="NZ_LT907975.1"/>
</dbReference>
<organism evidence="1 2">
    <name type="scientific">Pseudodesulfovibrio profundus</name>
    <dbReference type="NCBI Taxonomy" id="57320"/>
    <lineage>
        <taxon>Bacteria</taxon>
        <taxon>Pseudomonadati</taxon>
        <taxon>Thermodesulfobacteriota</taxon>
        <taxon>Desulfovibrionia</taxon>
        <taxon>Desulfovibrionales</taxon>
        <taxon>Desulfovibrionaceae</taxon>
    </lineage>
</organism>
<sequence>MSIEYNCTIVDGYVLVTASGTSEEASEMLHFIDAAMEECRLNDAQMMMFDLRELFYGREYGGTYDLAVQCIKRMNRERPLRVALLVRPERMEYARVYETIGVSHGARIKAFERPTLAIVWLKS</sequence>
<gene>
    <name evidence="1" type="ORF">DPRO_2472</name>
</gene>
<reference evidence="2" key="1">
    <citation type="submission" date="2017-09" db="EMBL/GenBank/DDBJ databases">
        <authorList>
            <person name="Regsiter A."/>
            <person name="William W."/>
        </authorList>
    </citation>
    <scope>NUCLEOTIDE SEQUENCE [LARGE SCALE GENOMIC DNA]</scope>
    <source>
        <strain evidence="2">500-1</strain>
    </source>
</reference>